<dbReference type="AlphaFoldDB" id="A0AB13A3T4"/>
<evidence type="ECO:0000313" key="12">
    <source>
        <dbReference type="RefSeq" id="NP_001373192.1"/>
    </source>
</evidence>
<evidence type="ECO:0000256" key="3">
    <source>
        <dbReference type="ARBA" id="ARBA00022475"/>
    </source>
</evidence>
<dbReference type="Pfam" id="PF00087">
    <property type="entry name" value="Toxin_TOLIP"/>
    <property type="match status" value="1"/>
</dbReference>
<evidence type="ECO:0000256" key="1">
    <source>
        <dbReference type="ARBA" id="ARBA00004236"/>
    </source>
</evidence>
<feature type="domain" description="UPAR/Ly6" evidence="9">
    <location>
        <begin position="18"/>
        <end position="97"/>
    </location>
</feature>
<dbReference type="InterPro" id="IPR045860">
    <property type="entry name" value="Snake_toxin-like_sf"/>
</dbReference>
<dbReference type="ZFIN" id="ZDB-GENE-091204-230">
    <property type="gene designation" value="si:dkey-102g19.3"/>
</dbReference>
<evidence type="ECO:0000256" key="2">
    <source>
        <dbReference type="ARBA" id="ARBA00004613"/>
    </source>
</evidence>
<reference evidence="12" key="1">
    <citation type="journal article" date="2012" name="Dev. Genes Evol.">
        <title>Identification and expression of a novel member of Ly-6 superfamily in zebrafish Denio rerio.</title>
        <authorList>
            <person name="Ji D."/>
            <person name="Liu P."/>
            <person name="Wang F."/>
            <person name="Zhang S."/>
            <person name="Li H."/>
        </authorList>
    </citation>
    <scope>NUCLEOTIDE SEQUENCE</scope>
    <source>
        <strain evidence="12">Tuebingen</strain>
    </source>
</reference>
<evidence type="ECO:0000256" key="6">
    <source>
        <dbReference type="ARBA" id="ARBA00023136"/>
    </source>
</evidence>
<dbReference type="PANTHER" id="PTHR20914:SF24">
    <property type="entry name" value="LYMPHOCYTE ANTIGEN 6 FAMILY MEMBER M2-RELATED"/>
    <property type="match status" value="1"/>
</dbReference>
<keyword evidence="11" id="KW-1185">Reference proteome</keyword>
<reference evidence="12" key="3">
    <citation type="submission" date="2025-08" db="UniProtKB">
        <authorList>
            <consortium name="RefSeq"/>
        </authorList>
    </citation>
    <scope>IDENTIFICATION</scope>
    <source>
        <strain evidence="12">Tuebingen</strain>
    </source>
</reference>
<feature type="chain" id="PRO_5043058295" evidence="8 12">
    <location>
        <begin position="18"/>
        <end position="199"/>
    </location>
</feature>
<evidence type="ECO:0000313" key="11">
    <source>
        <dbReference type="Proteomes" id="UP000000437"/>
    </source>
</evidence>
<dbReference type="GO" id="GO:0005886">
    <property type="term" value="C:plasma membrane"/>
    <property type="evidence" value="ECO:0007669"/>
    <property type="project" value="UniProtKB-SubCell"/>
</dbReference>
<keyword evidence="6" id="KW-0472">Membrane</keyword>
<dbReference type="GO" id="GO:0005576">
    <property type="term" value="C:extracellular region"/>
    <property type="evidence" value="ECO:0007669"/>
    <property type="project" value="UniProtKB-SubCell"/>
</dbReference>
<gene>
    <name evidence="12 13" type="primary">si:dkey-102g19.3</name>
</gene>
<dbReference type="InterPro" id="IPR016054">
    <property type="entry name" value="LY6_UPA_recep-like"/>
</dbReference>
<protein>
    <submittedName>
        <fullName evidence="12">Uncharacterized protein LOC566752 precursor</fullName>
    </submittedName>
</protein>
<dbReference type="InterPro" id="IPR050918">
    <property type="entry name" value="CNF-like_PLA2_Inhibitor"/>
</dbReference>
<feature type="domain" description="Snake toxin/toxin-like" evidence="10">
    <location>
        <begin position="112"/>
        <end position="176"/>
    </location>
</feature>
<evidence type="ECO:0000259" key="10">
    <source>
        <dbReference type="Pfam" id="PF00087"/>
    </source>
</evidence>
<keyword evidence="4" id="KW-0964">Secreted</keyword>
<evidence type="ECO:0000256" key="7">
    <source>
        <dbReference type="ARBA" id="ARBA00023180"/>
    </source>
</evidence>
<dbReference type="AGR" id="ZFIN:ZDB-GENE-091204-230"/>
<sequence length="199" mass="21972" precursor="true">MHQQVILLSVLLTGGFSLNCYDCQNSEDSGRCGNVTCDRQHTKCASERIESYFGVTKVDLVSKRCVMPVQCVSWSISTACGRTDHSVQCCDNDLCNDQKAPVLSPPTPNGKKCFACDWEDCSKTVNCQRNEDYCFSAYSGAETLKGCGTKSVCDEPEIFKRELNKIITCCSGNLCNGAESFLQSFMFLCFSLITVILVH</sequence>
<proteinExistence type="predicted"/>
<evidence type="ECO:0000256" key="5">
    <source>
        <dbReference type="ARBA" id="ARBA00022729"/>
    </source>
</evidence>
<evidence type="ECO:0000256" key="8">
    <source>
        <dbReference type="SAM" id="SignalP"/>
    </source>
</evidence>
<name>A0AB13A3T4_DANRE</name>
<evidence type="ECO:0000256" key="4">
    <source>
        <dbReference type="ARBA" id="ARBA00022525"/>
    </source>
</evidence>
<dbReference type="Proteomes" id="UP000000437">
    <property type="component" value="Chromosome 21"/>
</dbReference>
<comment type="subcellular location">
    <subcellularLocation>
        <location evidence="1">Cell membrane</location>
    </subcellularLocation>
    <subcellularLocation>
        <location evidence="2">Secreted</location>
    </subcellularLocation>
</comment>
<dbReference type="KEGG" id="dre:566752"/>
<dbReference type="Gene3D" id="2.10.60.10">
    <property type="entry name" value="CD59"/>
    <property type="match status" value="2"/>
</dbReference>
<evidence type="ECO:0000313" key="13">
    <source>
        <dbReference type="ZFIN" id="ZDB-GENE-091204-230"/>
    </source>
</evidence>
<organism evidence="11 12">
    <name type="scientific">Danio rerio</name>
    <name type="common">Zebrafish</name>
    <name type="synonym">Brachydanio rerio</name>
    <dbReference type="NCBI Taxonomy" id="7955"/>
    <lineage>
        <taxon>Eukaryota</taxon>
        <taxon>Metazoa</taxon>
        <taxon>Chordata</taxon>
        <taxon>Craniata</taxon>
        <taxon>Vertebrata</taxon>
        <taxon>Euteleostomi</taxon>
        <taxon>Actinopterygii</taxon>
        <taxon>Neopterygii</taxon>
        <taxon>Teleostei</taxon>
        <taxon>Ostariophysi</taxon>
        <taxon>Cypriniformes</taxon>
        <taxon>Danionidae</taxon>
        <taxon>Danioninae</taxon>
        <taxon>Danio</taxon>
    </lineage>
</organism>
<keyword evidence="3" id="KW-1003">Cell membrane</keyword>
<reference evidence="12" key="2">
    <citation type="journal article" date="2015" name="Nat. Commun.">
        <title>RFX transcription factors are essential for hearing in mice.</title>
        <authorList>
            <person name="Elkon R."/>
            <person name="Milon B."/>
            <person name="Morrison L."/>
            <person name="Shah M."/>
            <person name="Vijayakumar S."/>
            <person name="Racherla M."/>
            <person name="Leitch C.C."/>
            <person name="Silipino L."/>
            <person name="Hadi S."/>
            <person name="Weiss-Gayet M."/>
            <person name="Barras E."/>
            <person name="Schmid C.D."/>
            <person name="Ait-Lounis A."/>
            <person name="Barnes A."/>
            <person name="Song Y."/>
            <person name="Eisenman D.J."/>
            <person name="Eliyahu E."/>
            <person name="Frolenkov G.I."/>
            <person name="Strome S.E."/>
            <person name="Durand B."/>
            <person name="Zaghloul N.A."/>
            <person name="Jones S.M."/>
            <person name="Reith W."/>
            <person name="Hertzano R."/>
        </authorList>
    </citation>
    <scope>NUCLEOTIDE SEQUENCE</scope>
    <source>
        <strain evidence="12">Tuebingen</strain>
    </source>
</reference>
<dbReference type="InterPro" id="IPR035076">
    <property type="entry name" value="Toxin/TOLIP"/>
</dbReference>
<evidence type="ECO:0000259" key="9">
    <source>
        <dbReference type="Pfam" id="PF00021"/>
    </source>
</evidence>
<feature type="signal peptide" evidence="8 12">
    <location>
        <begin position="1"/>
        <end position="17"/>
    </location>
</feature>
<keyword evidence="5 8" id="KW-0732">Signal</keyword>
<accession>A0AB13A3T4</accession>
<dbReference type="GeneID" id="566752"/>
<keyword evidence="7" id="KW-0325">Glycoprotein</keyword>
<dbReference type="SUPFAM" id="SSF57302">
    <property type="entry name" value="Snake toxin-like"/>
    <property type="match status" value="2"/>
</dbReference>
<dbReference type="Pfam" id="PF00021">
    <property type="entry name" value="UPAR_LY6"/>
    <property type="match status" value="1"/>
</dbReference>
<dbReference type="PANTHER" id="PTHR20914">
    <property type="entry name" value="LY6/PLAUR DOMAIN-CONTAINING PROTEIN 8"/>
    <property type="match status" value="1"/>
</dbReference>
<dbReference type="RefSeq" id="NP_001373192.1">
    <property type="nucleotide sequence ID" value="NM_001386263.1"/>
</dbReference>
<dbReference type="CDD" id="cd00117">
    <property type="entry name" value="TFP"/>
    <property type="match status" value="1"/>
</dbReference>